<proteinExistence type="predicted"/>
<dbReference type="InterPro" id="IPR050832">
    <property type="entry name" value="Bact_Acetyltransf"/>
</dbReference>
<dbReference type="CDD" id="cd04301">
    <property type="entry name" value="NAT_SF"/>
    <property type="match status" value="1"/>
</dbReference>
<evidence type="ECO:0000313" key="4">
    <source>
        <dbReference type="EMBL" id="VBB06554.1"/>
    </source>
</evidence>
<feature type="domain" description="N-acetyltransferase" evidence="3">
    <location>
        <begin position="6"/>
        <end position="211"/>
    </location>
</feature>
<accession>A0A498R523</accession>
<evidence type="ECO:0000259" key="3">
    <source>
        <dbReference type="PROSITE" id="PS51186"/>
    </source>
</evidence>
<keyword evidence="1 4" id="KW-0808">Transferase</keyword>
<dbReference type="SUPFAM" id="SSF55729">
    <property type="entry name" value="Acyl-CoA N-acyltransferases (Nat)"/>
    <property type="match status" value="1"/>
</dbReference>
<evidence type="ECO:0000256" key="1">
    <source>
        <dbReference type="ARBA" id="ARBA00022679"/>
    </source>
</evidence>
<dbReference type="InterPro" id="IPR000182">
    <property type="entry name" value="GNAT_dom"/>
</dbReference>
<keyword evidence="5" id="KW-1185">Reference proteome</keyword>
<sequence length="215" mass="24302">MDREAYVIEQAQKEDIPAIAALFTAAFRESVLYYCGSLPEPKAMEDVFTLVRESEPEAALVARTAAGGIIGYCFAPSELSGLWRRGICGGHLFFWAWRWLTGQYGFRFRPLLVILAGKISFFRSALTPAKAADARILSIAVAEDWRGRKVAQQLMHHALRYLECRKVSRVRLEVRPDNGPAVRVYEKMGFVAGGMTRDCQGPWLIMFKEMGRRHV</sequence>
<dbReference type="GO" id="GO:0016747">
    <property type="term" value="F:acyltransferase activity, transferring groups other than amino-acyl groups"/>
    <property type="evidence" value="ECO:0007669"/>
    <property type="project" value="InterPro"/>
</dbReference>
<gene>
    <name evidence="4" type="ORF">LUCI_1790</name>
</gene>
<dbReference type="RefSeq" id="WP_122627499.1">
    <property type="nucleotide sequence ID" value="NZ_UPPP01000065.1"/>
</dbReference>
<organism evidence="4 5">
    <name type="scientific">Lucifera butyrica</name>
    <dbReference type="NCBI Taxonomy" id="1351585"/>
    <lineage>
        <taxon>Bacteria</taxon>
        <taxon>Bacillati</taxon>
        <taxon>Bacillota</taxon>
        <taxon>Negativicutes</taxon>
        <taxon>Veillonellales</taxon>
        <taxon>Veillonellaceae</taxon>
        <taxon>Lucifera</taxon>
    </lineage>
</organism>
<dbReference type="PROSITE" id="PS51186">
    <property type="entry name" value="GNAT"/>
    <property type="match status" value="1"/>
</dbReference>
<protein>
    <submittedName>
        <fullName evidence="4">Acyl-coa n-acyltransferase</fullName>
    </submittedName>
</protein>
<dbReference type="Pfam" id="PF00583">
    <property type="entry name" value="Acetyltransf_1"/>
    <property type="match status" value="1"/>
</dbReference>
<evidence type="ECO:0000313" key="5">
    <source>
        <dbReference type="Proteomes" id="UP000277811"/>
    </source>
</evidence>
<dbReference type="Proteomes" id="UP000277811">
    <property type="component" value="Unassembled WGS sequence"/>
</dbReference>
<dbReference type="PANTHER" id="PTHR43877:SF1">
    <property type="entry name" value="ACETYLTRANSFERASE"/>
    <property type="match status" value="1"/>
</dbReference>
<dbReference type="OrthoDB" id="67353at2"/>
<evidence type="ECO:0000256" key="2">
    <source>
        <dbReference type="ARBA" id="ARBA00023315"/>
    </source>
</evidence>
<dbReference type="PANTHER" id="PTHR43877">
    <property type="entry name" value="AMINOALKYLPHOSPHONATE N-ACETYLTRANSFERASE-RELATED-RELATED"/>
    <property type="match status" value="1"/>
</dbReference>
<dbReference type="AlphaFoldDB" id="A0A498R523"/>
<dbReference type="Gene3D" id="3.40.630.30">
    <property type="match status" value="1"/>
</dbReference>
<name>A0A498R523_9FIRM</name>
<keyword evidence="2 4" id="KW-0012">Acyltransferase</keyword>
<dbReference type="EMBL" id="UPPP01000065">
    <property type="protein sequence ID" value="VBB06554.1"/>
    <property type="molecule type" value="Genomic_DNA"/>
</dbReference>
<dbReference type="InterPro" id="IPR016181">
    <property type="entry name" value="Acyl_CoA_acyltransferase"/>
</dbReference>
<reference evidence="4 5" key="1">
    <citation type="submission" date="2018-06" db="EMBL/GenBank/DDBJ databases">
        <authorList>
            <person name="Strepis N."/>
        </authorList>
    </citation>
    <scope>NUCLEOTIDE SEQUENCE [LARGE SCALE GENOMIC DNA]</scope>
    <source>
        <strain evidence="4">LUCI</strain>
    </source>
</reference>